<reference evidence="5" key="1">
    <citation type="submission" date="2025-08" db="UniProtKB">
        <authorList>
            <consortium name="RefSeq"/>
        </authorList>
    </citation>
    <scope>IDENTIFICATION</scope>
    <source>
        <tissue evidence="5">Testes</tissue>
    </source>
</reference>
<dbReference type="InterPro" id="IPR002110">
    <property type="entry name" value="Ankyrin_rpt"/>
</dbReference>
<keyword evidence="2 3" id="KW-0040">ANK repeat</keyword>
<keyword evidence="1" id="KW-0677">Repeat</keyword>
<dbReference type="Pfam" id="PF12796">
    <property type="entry name" value="Ank_2"/>
    <property type="match status" value="1"/>
</dbReference>
<dbReference type="InterPro" id="IPR050745">
    <property type="entry name" value="Multifunctional_regulatory"/>
</dbReference>
<sequence length="307" mass="33951">MEPYGSFVYCNRDSDCRSPGLPFCLGNGVCGGFKLIIPCDSNKGGEDDDSCAKLGKNYKCVNMYCEGPPQIYSPWVERCTICKQFSRYYSNYDNARTLFCSPGCHRIYNLRNGKTKNVVLIRIDDHEESDAINGDIVNKTVSHHDKGCALLFKVCRSNDPERLLRLLRKLPNVNIADEGGRSLLSVAVYHSDVIVTGMLLKAEADVNFTGSDGVTPLMGAIECEDQTKVKFLVRNGAKILTKDNNGRIALHRTAANSNPKCAEYLLDKDPSSVNTADNCGITTLHMALGKVCIKIVLEKKLKIILKK</sequence>
<feature type="repeat" description="ANK" evidence="3">
    <location>
        <begin position="212"/>
        <end position="244"/>
    </location>
</feature>
<dbReference type="RefSeq" id="XP_006816194.1">
    <property type="nucleotide sequence ID" value="XM_006816131.1"/>
</dbReference>
<dbReference type="InterPro" id="IPR036770">
    <property type="entry name" value="Ankyrin_rpt-contain_sf"/>
</dbReference>
<name>A0ABM0M853_SACKO</name>
<dbReference type="Gene3D" id="1.25.40.20">
    <property type="entry name" value="Ankyrin repeat-containing domain"/>
    <property type="match status" value="2"/>
</dbReference>
<organism evidence="4 5">
    <name type="scientific">Saccoglossus kowalevskii</name>
    <name type="common">Acorn worm</name>
    <dbReference type="NCBI Taxonomy" id="10224"/>
    <lineage>
        <taxon>Eukaryota</taxon>
        <taxon>Metazoa</taxon>
        <taxon>Hemichordata</taxon>
        <taxon>Enteropneusta</taxon>
        <taxon>Harrimaniidae</taxon>
        <taxon>Saccoglossus</taxon>
    </lineage>
</organism>
<dbReference type="SMART" id="SM00248">
    <property type="entry name" value="ANK"/>
    <property type="match status" value="4"/>
</dbReference>
<dbReference type="GeneID" id="102806089"/>
<dbReference type="SUPFAM" id="SSF48403">
    <property type="entry name" value="Ankyrin repeat"/>
    <property type="match status" value="1"/>
</dbReference>
<protein>
    <submittedName>
        <fullName evidence="5">Ankyrin-1-like</fullName>
    </submittedName>
</protein>
<evidence type="ECO:0000256" key="3">
    <source>
        <dbReference type="PROSITE-ProRule" id="PRU00023"/>
    </source>
</evidence>
<keyword evidence="4" id="KW-1185">Reference proteome</keyword>
<dbReference type="Proteomes" id="UP000694865">
    <property type="component" value="Unplaced"/>
</dbReference>
<evidence type="ECO:0000256" key="1">
    <source>
        <dbReference type="ARBA" id="ARBA00022737"/>
    </source>
</evidence>
<dbReference type="PANTHER" id="PTHR24189">
    <property type="entry name" value="MYOTROPHIN"/>
    <property type="match status" value="1"/>
</dbReference>
<dbReference type="PANTHER" id="PTHR24189:SF50">
    <property type="entry name" value="ANKYRIN REPEAT AND SOCS BOX PROTEIN 2"/>
    <property type="match status" value="1"/>
</dbReference>
<gene>
    <name evidence="5" type="primary">LOC102806089</name>
</gene>
<evidence type="ECO:0000256" key="2">
    <source>
        <dbReference type="ARBA" id="ARBA00023043"/>
    </source>
</evidence>
<evidence type="ECO:0000313" key="4">
    <source>
        <dbReference type="Proteomes" id="UP000694865"/>
    </source>
</evidence>
<evidence type="ECO:0000313" key="5">
    <source>
        <dbReference type="RefSeq" id="XP_006816194.1"/>
    </source>
</evidence>
<dbReference type="PROSITE" id="PS50088">
    <property type="entry name" value="ANK_REPEAT"/>
    <property type="match status" value="1"/>
</dbReference>
<proteinExistence type="predicted"/>
<accession>A0ABM0M853</accession>